<dbReference type="STRING" id="1802312.A3C06_04595"/>
<name>A0A1G2MSP9_9BACT</name>
<dbReference type="EMBL" id="MHRQ01000024">
    <property type="protein sequence ID" value="OHA26239.1"/>
    <property type="molecule type" value="Genomic_DNA"/>
</dbReference>
<evidence type="ECO:0000313" key="2">
    <source>
        <dbReference type="Proteomes" id="UP000177565"/>
    </source>
</evidence>
<reference evidence="1 2" key="1">
    <citation type="journal article" date="2016" name="Nat. Commun.">
        <title>Thousands of microbial genomes shed light on interconnected biogeochemical processes in an aquifer system.</title>
        <authorList>
            <person name="Anantharaman K."/>
            <person name="Brown C.T."/>
            <person name="Hug L.A."/>
            <person name="Sharon I."/>
            <person name="Castelle C.J."/>
            <person name="Probst A.J."/>
            <person name="Thomas B.C."/>
            <person name="Singh A."/>
            <person name="Wilkins M.J."/>
            <person name="Karaoz U."/>
            <person name="Brodie E.L."/>
            <person name="Williams K.H."/>
            <person name="Hubbard S.S."/>
            <person name="Banfield J.F."/>
        </authorList>
    </citation>
    <scope>NUCLEOTIDE SEQUENCE [LARGE SCALE GENOMIC DNA]</scope>
</reference>
<comment type="caution">
    <text evidence="1">The sequence shown here is derived from an EMBL/GenBank/DDBJ whole genome shotgun (WGS) entry which is preliminary data.</text>
</comment>
<accession>A0A1G2MSP9</accession>
<evidence type="ECO:0000313" key="1">
    <source>
        <dbReference type="EMBL" id="OHA26239.1"/>
    </source>
</evidence>
<proteinExistence type="predicted"/>
<dbReference type="AlphaFoldDB" id="A0A1G2MSP9"/>
<dbReference type="Proteomes" id="UP000177565">
    <property type="component" value="Unassembled WGS sequence"/>
</dbReference>
<organism evidence="1 2">
    <name type="scientific">Candidatus Taylorbacteria bacterium RIFCSPHIGHO2_02_FULL_46_13</name>
    <dbReference type="NCBI Taxonomy" id="1802312"/>
    <lineage>
        <taxon>Bacteria</taxon>
        <taxon>Candidatus Tayloriibacteriota</taxon>
    </lineage>
</organism>
<sequence length="77" mass="8522">MSIKQANGIKRGDVVTLTTEFKTGSTHPKEKVRIYPAGTRGVVLGRDFALLKVTMEDPHGLDYKEKVINVHKSSVKV</sequence>
<protein>
    <submittedName>
        <fullName evidence="1">Uncharacterized protein</fullName>
    </submittedName>
</protein>
<gene>
    <name evidence="1" type="ORF">A3C06_04595</name>
</gene>